<dbReference type="SUPFAM" id="SSF51126">
    <property type="entry name" value="Pectin lyase-like"/>
    <property type="match status" value="1"/>
</dbReference>
<proteinExistence type="predicted"/>
<dbReference type="NCBIfam" id="TIGR04183">
    <property type="entry name" value="Por_Secre_tail"/>
    <property type="match status" value="1"/>
</dbReference>
<dbReference type="InterPro" id="IPR013425">
    <property type="entry name" value="Autotrns_rpt"/>
</dbReference>
<comment type="caution">
    <text evidence="2">The sequence shown here is derived from an EMBL/GenBank/DDBJ whole genome shotgun (WGS) entry which is preliminary data.</text>
</comment>
<sequence length="805" mass="86810">MKKLLLFLIIGNTPFLIFCQFQLAFDIGDNYQSWTNGSNEGSGFNSWSLTAVPSGGFAGHFIGNPSSGGISGMSTQSFGLFGNPNYVGNEAKATRYFSSSSPMQFGDTLKFQMGLNWDADNSNGFKGIDLINSSGTVVLNFNMGGSSTITWSRPGAGSGGDLFTTYGTNAMNFKIVKVGNQTYRIMATPRSTSDPNFDQTVTIAGEIAGFVFYIGRMNDNNANRQPYYDSLSLSNSGDFNVPADSSFTYSRNLSGSGSLSKSGNGVLTLTGANTYTGSTTVEAGTLRLNRTGGGTLPNTANVTVNGGTLRISTNQTLNNLTIASGAQVEVDEGAVLEVTGTLSNSGTITLKASSSGVGQLIHNSTASGQVVTSQYITGLATEGRWIYLGSPTSSARLDSLIEGSATMVAANSNQGTIWNWDASNGQWSAPASISDNFVVGRGYVTWIGMNGSYGPFTRVLPGKIDVYGSVTSGASDFSISLTYGGTSPNDGWNLIANPWPATYDWNGQTIGSSHFNVWVYRDGSYKTFNTDGTGDPEARYWTPMQAGFVRRDTIGPSSISFERTRRITSQNILLSKPQSGKSEVNILVKNNSTDKEDNLYITFSQGGNEQYLLSEDAEKKMNTNNYPNIFTYREGRKLIINQLPELSGYRSEPVGFQGTQAGTYTISIKNKDNFDPSISVLLEDKIMNNFALLNNADYTFVHNPANNPDRFVLHFNKSQIGTPEMEANKFNAWVYDGVAYIRGLEHLGQSTVKISDLSGRIIASYRIDIASGSTNEIVLPSLPKGVYLLSVESVAQSKTVKFIYY</sequence>
<keyword evidence="1" id="KW-0732">Signal</keyword>
<accession>A0A369A7R5</accession>
<dbReference type="Proteomes" id="UP000253517">
    <property type="component" value="Unassembled WGS sequence"/>
</dbReference>
<dbReference type="Gene3D" id="2.160.20.20">
    <property type="match status" value="1"/>
</dbReference>
<evidence type="ECO:0000256" key="1">
    <source>
        <dbReference type="ARBA" id="ARBA00022729"/>
    </source>
</evidence>
<dbReference type="InterPro" id="IPR012332">
    <property type="entry name" value="Autotransporter_pectin_lyase_C"/>
</dbReference>
<name>A0A369A7R5_9FLAO</name>
<gene>
    <name evidence="2" type="ORF">DES35_101624</name>
</gene>
<dbReference type="Pfam" id="PF12951">
    <property type="entry name" value="PATR"/>
    <property type="match status" value="1"/>
</dbReference>
<dbReference type="InterPro" id="IPR026444">
    <property type="entry name" value="Secre_tail"/>
</dbReference>
<dbReference type="EMBL" id="QPJS01000001">
    <property type="protein sequence ID" value="RCX05339.1"/>
    <property type="molecule type" value="Genomic_DNA"/>
</dbReference>
<organism evidence="2 3">
    <name type="scientific">Schleiferia thermophila</name>
    <dbReference type="NCBI Taxonomy" id="884107"/>
    <lineage>
        <taxon>Bacteria</taxon>
        <taxon>Pseudomonadati</taxon>
        <taxon>Bacteroidota</taxon>
        <taxon>Flavobacteriia</taxon>
        <taxon>Flavobacteriales</taxon>
        <taxon>Schleiferiaceae</taxon>
        <taxon>Schleiferia</taxon>
    </lineage>
</organism>
<reference evidence="2 3" key="1">
    <citation type="submission" date="2018-07" db="EMBL/GenBank/DDBJ databases">
        <title>Genomic Encyclopedia of Type Strains, Phase IV (KMG-IV): sequencing the most valuable type-strain genomes for metagenomic binning, comparative biology and taxonomic classification.</title>
        <authorList>
            <person name="Goeker M."/>
        </authorList>
    </citation>
    <scope>NUCLEOTIDE SEQUENCE [LARGE SCALE GENOMIC DNA]</scope>
    <source>
        <strain evidence="2 3">DSM 21410</strain>
    </source>
</reference>
<dbReference type="NCBIfam" id="TIGR02601">
    <property type="entry name" value="autotrns_rpt"/>
    <property type="match status" value="1"/>
</dbReference>
<evidence type="ECO:0000313" key="3">
    <source>
        <dbReference type="Proteomes" id="UP000253517"/>
    </source>
</evidence>
<dbReference type="RefSeq" id="WP_037355959.1">
    <property type="nucleotide sequence ID" value="NZ_BHZF01000001.1"/>
</dbReference>
<dbReference type="InterPro" id="IPR011050">
    <property type="entry name" value="Pectin_lyase_fold/virulence"/>
</dbReference>
<evidence type="ECO:0000313" key="2">
    <source>
        <dbReference type="EMBL" id="RCX05339.1"/>
    </source>
</evidence>
<keyword evidence="3" id="KW-1185">Reference proteome</keyword>
<protein>
    <submittedName>
        <fullName evidence="2">Putative secreted protein (Por secretion system target)</fullName>
    </submittedName>
</protein>
<dbReference type="AlphaFoldDB" id="A0A369A7R5"/>